<keyword evidence="2" id="KW-1185">Reference proteome</keyword>
<evidence type="ECO:0000313" key="1">
    <source>
        <dbReference type="EMBL" id="MBM6928237.1"/>
    </source>
</evidence>
<reference evidence="1 2" key="1">
    <citation type="journal article" date="2021" name="Sci. Rep.">
        <title>The distribution of antibiotic resistance genes in chicken gut microbiota commensals.</title>
        <authorList>
            <person name="Juricova H."/>
            <person name="Matiasovicova J."/>
            <person name="Kubasova T."/>
            <person name="Cejkova D."/>
            <person name="Rychlik I."/>
        </authorList>
    </citation>
    <scope>NUCLEOTIDE SEQUENCE [LARGE SCALE GENOMIC DNA]</scope>
    <source>
        <strain evidence="1 2">An562</strain>
    </source>
</reference>
<dbReference type="Gene3D" id="2.40.50.140">
    <property type="entry name" value="Nucleic acid-binding proteins"/>
    <property type="match status" value="1"/>
</dbReference>
<sequence length="82" mass="9083">MRYTPAGLAVLEVVFHHMSVVKEAGEDRKLVFDFACKACGDIAEALDKEPLGSVFEISGFLAPRSQRSRQMIVHITQYSQGV</sequence>
<proteinExistence type="predicted"/>
<protein>
    <submittedName>
        <fullName evidence="1">Primosomal replication protein N</fullName>
    </submittedName>
</protein>
<organism evidence="1 2">
    <name type="scientific">Parasutterella secunda</name>
    <dbReference type="NCBI Taxonomy" id="626947"/>
    <lineage>
        <taxon>Bacteria</taxon>
        <taxon>Pseudomonadati</taxon>
        <taxon>Pseudomonadota</taxon>
        <taxon>Betaproteobacteria</taxon>
        <taxon>Burkholderiales</taxon>
        <taxon>Sutterellaceae</taxon>
        <taxon>Parasutterella</taxon>
    </lineage>
</organism>
<dbReference type="Pfam" id="PF22657">
    <property type="entry name" value="SSB_1"/>
    <property type="match status" value="1"/>
</dbReference>
<dbReference type="EMBL" id="JACJKX010000003">
    <property type="protein sequence ID" value="MBM6928237.1"/>
    <property type="molecule type" value="Genomic_DNA"/>
</dbReference>
<gene>
    <name evidence="1" type="ORF">H5985_02990</name>
</gene>
<evidence type="ECO:0000313" key="2">
    <source>
        <dbReference type="Proteomes" id="UP000777002"/>
    </source>
</evidence>
<dbReference type="Proteomes" id="UP000777002">
    <property type="component" value="Unassembled WGS sequence"/>
</dbReference>
<name>A0ABS2GU39_9BURK</name>
<comment type="caution">
    <text evidence="1">The sequence shown here is derived from an EMBL/GenBank/DDBJ whole genome shotgun (WGS) entry which is preliminary data.</text>
</comment>
<dbReference type="SUPFAM" id="SSF50249">
    <property type="entry name" value="Nucleic acid-binding proteins"/>
    <property type="match status" value="1"/>
</dbReference>
<accession>A0ABS2GU39</accession>
<dbReference type="InterPro" id="IPR012340">
    <property type="entry name" value="NA-bd_OB-fold"/>
</dbReference>
<dbReference type="InterPro" id="IPR023646">
    <property type="entry name" value="Prisomal_replication_PriB"/>
</dbReference>